<reference evidence="2" key="1">
    <citation type="submission" date="2016-11" db="UniProtKB">
        <authorList>
            <consortium name="WormBaseParasite"/>
        </authorList>
    </citation>
    <scope>IDENTIFICATION</scope>
</reference>
<accession>A0A1I7WGX6</accession>
<protein>
    <submittedName>
        <fullName evidence="2">Phlebovirus glycoprotein G2 fusion domain-containing protein</fullName>
    </submittedName>
</protein>
<keyword evidence="1" id="KW-1185">Reference proteome</keyword>
<dbReference type="AlphaFoldDB" id="A0A1I7WGX6"/>
<organism evidence="1 2">
    <name type="scientific">Heterorhabditis bacteriophora</name>
    <name type="common">Entomopathogenic nematode worm</name>
    <dbReference type="NCBI Taxonomy" id="37862"/>
    <lineage>
        <taxon>Eukaryota</taxon>
        <taxon>Metazoa</taxon>
        <taxon>Ecdysozoa</taxon>
        <taxon>Nematoda</taxon>
        <taxon>Chromadorea</taxon>
        <taxon>Rhabditida</taxon>
        <taxon>Rhabditina</taxon>
        <taxon>Rhabditomorpha</taxon>
        <taxon>Strongyloidea</taxon>
        <taxon>Heterorhabditidae</taxon>
        <taxon>Heterorhabditis</taxon>
    </lineage>
</organism>
<evidence type="ECO:0000313" key="2">
    <source>
        <dbReference type="WBParaSite" id="Hba_04221"/>
    </source>
</evidence>
<sequence>MTVLFFSAHSNNMAQDVNCLREALCPKTNCPCRDLVKATFILWRSPVFWITTSFSLP</sequence>
<evidence type="ECO:0000313" key="1">
    <source>
        <dbReference type="Proteomes" id="UP000095283"/>
    </source>
</evidence>
<name>A0A1I7WGX6_HETBA</name>
<dbReference type="WBParaSite" id="Hba_04221">
    <property type="protein sequence ID" value="Hba_04221"/>
    <property type="gene ID" value="Hba_04221"/>
</dbReference>
<dbReference type="Proteomes" id="UP000095283">
    <property type="component" value="Unplaced"/>
</dbReference>
<proteinExistence type="predicted"/>